<protein>
    <submittedName>
        <fullName evidence="8">Two component transcriptional regulator, LuxR family</fullName>
    </submittedName>
</protein>
<evidence type="ECO:0000256" key="3">
    <source>
        <dbReference type="ARBA" id="ARBA00023082"/>
    </source>
</evidence>
<dbReference type="Pfam" id="PF08281">
    <property type="entry name" value="Sigma70_r4_2"/>
    <property type="match status" value="1"/>
</dbReference>
<dbReference type="GO" id="GO:0003677">
    <property type="term" value="F:DNA binding"/>
    <property type="evidence" value="ECO:0007669"/>
    <property type="project" value="UniProtKB-KW"/>
</dbReference>
<gene>
    <name evidence="8" type="ORF">SAMN04487818_103210</name>
</gene>
<evidence type="ECO:0000256" key="1">
    <source>
        <dbReference type="ARBA" id="ARBA00010641"/>
    </source>
</evidence>
<evidence type="ECO:0000259" key="7">
    <source>
        <dbReference type="PROSITE" id="PS50110"/>
    </source>
</evidence>
<proteinExistence type="inferred from homology"/>
<keyword evidence="4" id="KW-0238">DNA-binding</keyword>
<keyword evidence="3" id="KW-0731">Sigma factor</keyword>
<comment type="similarity">
    <text evidence="1">Belongs to the sigma-70 factor family. ECF subfamily.</text>
</comment>
<dbReference type="GO" id="GO:0000160">
    <property type="term" value="P:phosphorelay signal transduction system"/>
    <property type="evidence" value="ECO:0007669"/>
    <property type="project" value="InterPro"/>
</dbReference>
<dbReference type="InterPro" id="IPR011006">
    <property type="entry name" value="CheY-like_superfamily"/>
</dbReference>
<reference evidence="9" key="1">
    <citation type="submission" date="2016-10" db="EMBL/GenBank/DDBJ databases">
        <authorList>
            <person name="Varghese N."/>
            <person name="Submissions S."/>
        </authorList>
    </citation>
    <scope>NUCLEOTIDE SEQUENCE [LARGE SCALE GENOMIC DNA]</scope>
    <source>
        <strain evidence="9">DSM 44260</strain>
    </source>
</reference>
<dbReference type="SMART" id="SM00448">
    <property type="entry name" value="REC"/>
    <property type="match status" value="1"/>
</dbReference>
<organism evidence="8 9">
    <name type="scientific">Actinokineospora terrae</name>
    <dbReference type="NCBI Taxonomy" id="155974"/>
    <lineage>
        <taxon>Bacteria</taxon>
        <taxon>Bacillati</taxon>
        <taxon>Actinomycetota</taxon>
        <taxon>Actinomycetes</taxon>
        <taxon>Pseudonocardiales</taxon>
        <taxon>Pseudonocardiaceae</taxon>
        <taxon>Actinokineospora</taxon>
    </lineage>
</organism>
<keyword evidence="2" id="KW-0805">Transcription regulation</keyword>
<dbReference type="InterPro" id="IPR001789">
    <property type="entry name" value="Sig_transdc_resp-reg_receiver"/>
</dbReference>
<name>A0A1H9NZD9_9PSEU</name>
<dbReference type="AlphaFoldDB" id="A0A1H9NZD9"/>
<evidence type="ECO:0000313" key="9">
    <source>
        <dbReference type="Proteomes" id="UP000199051"/>
    </source>
</evidence>
<dbReference type="Pfam" id="PF00072">
    <property type="entry name" value="Response_reg"/>
    <property type="match status" value="1"/>
</dbReference>
<accession>A0A1H9NZD9</accession>
<dbReference type="InterPro" id="IPR036388">
    <property type="entry name" value="WH-like_DNA-bd_sf"/>
</dbReference>
<evidence type="ECO:0000256" key="2">
    <source>
        <dbReference type="ARBA" id="ARBA00023015"/>
    </source>
</evidence>
<dbReference type="Gene3D" id="1.10.10.10">
    <property type="entry name" value="Winged helix-like DNA-binding domain superfamily/Winged helix DNA-binding domain"/>
    <property type="match status" value="1"/>
</dbReference>
<feature type="modified residue" description="4-aspartylphosphate" evidence="6">
    <location>
        <position position="67"/>
    </location>
</feature>
<evidence type="ECO:0000256" key="6">
    <source>
        <dbReference type="PROSITE-ProRule" id="PRU00169"/>
    </source>
</evidence>
<dbReference type="GO" id="GO:0016987">
    <property type="term" value="F:sigma factor activity"/>
    <property type="evidence" value="ECO:0007669"/>
    <property type="project" value="UniProtKB-KW"/>
</dbReference>
<dbReference type="SUPFAM" id="SSF52172">
    <property type="entry name" value="CheY-like"/>
    <property type="match status" value="1"/>
</dbReference>
<dbReference type="SUPFAM" id="SSF46894">
    <property type="entry name" value="C-terminal effector domain of the bipartite response regulators"/>
    <property type="match status" value="1"/>
</dbReference>
<dbReference type="InterPro" id="IPR013249">
    <property type="entry name" value="RNA_pol_sigma70_r4_t2"/>
</dbReference>
<feature type="domain" description="Response regulatory" evidence="7">
    <location>
        <begin position="15"/>
        <end position="130"/>
    </location>
</feature>
<evidence type="ECO:0000256" key="4">
    <source>
        <dbReference type="ARBA" id="ARBA00023125"/>
    </source>
</evidence>
<dbReference type="InterPro" id="IPR051015">
    <property type="entry name" value="EvgA-like"/>
</dbReference>
<dbReference type="PANTHER" id="PTHR45566">
    <property type="entry name" value="HTH-TYPE TRANSCRIPTIONAL REGULATOR YHJB-RELATED"/>
    <property type="match status" value="1"/>
</dbReference>
<dbReference type="STRING" id="155974.SAMN04487818_103210"/>
<dbReference type="PROSITE" id="PS50110">
    <property type="entry name" value="RESPONSE_REGULATORY"/>
    <property type="match status" value="1"/>
</dbReference>
<evidence type="ECO:0000256" key="5">
    <source>
        <dbReference type="ARBA" id="ARBA00023163"/>
    </source>
</evidence>
<dbReference type="Gene3D" id="3.40.50.2300">
    <property type="match status" value="1"/>
</dbReference>
<keyword evidence="5" id="KW-0804">Transcription</keyword>
<dbReference type="EMBL" id="FOGI01000003">
    <property type="protein sequence ID" value="SER41187.1"/>
    <property type="molecule type" value="Genomic_DNA"/>
</dbReference>
<dbReference type="InterPro" id="IPR016032">
    <property type="entry name" value="Sig_transdc_resp-reg_C-effctor"/>
</dbReference>
<dbReference type="GO" id="GO:0006352">
    <property type="term" value="P:DNA-templated transcription initiation"/>
    <property type="evidence" value="ECO:0007669"/>
    <property type="project" value="InterPro"/>
</dbReference>
<dbReference type="PANTHER" id="PTHR45566:SF2">
    <property type="entry name" value="NARL SUBFAMILY"/>
    <property type="match status" value="1"/>
</dbReference>
<keyword evidence="6" id="KW-0597">Phosphoprotein</keyword>
<dbReference type="RefSeq" id="WP_245782253.1">
    <property type="nucleotide sequence ID" value="NZ_FOGI01000003.1"/>
</dbReference>
<evidence type="ECO:0000313" key="8">
    <source>
        <dbReference type="EMBL" id="SER41187.1"/>
    </source>
</evidence>
<keyword evidence="9" id="KW-1185">Reference proteome</keyword>
<dbReference type="Proteomes" id="UP000199051">
    <property type="component" value="Unassembled WGS sequence"/>
</dbReference>
<sequence length="232" mass="24598">MTDPIEAPMTDQPVTVAIIEDHPVVVDGVTTWITTDPGKRAAVVASGDSIDEVLAGPGGDADVLLLDLQLGDTVVVDRVAQLCTEGRRVVVYSAMDDPGTILTVLEAGASAFLSKHEAGSHCVDTIVAVATDRPYVTPSVAGALLTEAPHLSVQERTALLLWFQSMSKASVARRMGLSEATVRQYIDRARVKYAKIGRPAPTKTALLARAIEDGLIRADEIGEYRSHAAGDQ</sequence>